<gene>
    <name evidence="2" type="ORF">SAMN05444682_102256</name>
</gene>
<evidence type="ECO:0000313" key="2">
    <source>
        <dbReference type="EMBL" id="SFI08737.1"/>
    </source>
</evidence>
<sequence length="739" mass="83818">MKQKRWLFIFSFSLLVTQVLAQQPDANRLRWFPFTPANTVESGVIGMQSWLDAPAGRHGFVQMEGDKLVFEDGKTVKFWGTNICSQLPFIDGERVDSFVNFVAKYGVNAVRFHKFSWYAYHNNRSTELDPKKFKRFDYFQAQLRSKGIYYGWSHIYGHRVLSQDSSRLLAYSEIKNLTYPWSHLNGSTSSLVNFAPDLQQLSIDLTVNMLNHVNPYTGLRYADDPALAFIEFQNEDNIFWSAIGQSLKQAPTYRKLLCSQFSQWLKNKYGSQEKFETAWGKDHIPAEETLQHRNIFPDPNHNLFSVEYETAMKEGRQMATHVLDKMRFLYEKQVEFYKKFEAAVRATGYKGVLVGSCWQAGSGISHVYNLHADYQVGMIDRHNYFGGGAGGHRIQEGEVKNVSQLSQPVSGLLSAGLQDVINRPFSFSEWMSLVPNEWTAEAAPLIAIYGMGLQGWDASFSFATDMPRFSTVLQSEAHGVYNATSPLHMGLYPALARMVYRGDVREGPVMATRKVHVPSMAEGKLGFTEWVEQGYDDKRFSGTIPPEMLAIGRFPIQFANEFSTTEPIDMSDYWHRNSQAITSATGELQWNYGTKKYVTINTSGTKGVVGFAKNESVTLDDWQVRTENPFAIVLITDVSHQGNLQRTDSILVTTVARARNTGMEYTYANDSTALKSIGEAQLLLEPVKATITANQKKDFEVIVLDHDGRPTSSKVPVKEGQFQLDGEKYQTMYYLVVRK</sequence>
<name>A0A1I3FC17_9SPHI</name>
<feature type="signal peptide" evidence="1">
    <location>
        <begin position="1"/>
        <end position="21"/>
    </location>
</feature>
<protein>
    <submittedName>
        <fullName evidence="2">Beta-galactosidase</fullName>
    </submittedName>
</protein>
<keyword evidence="3" id="KW-1185">Reference proteome</keyword>
<dbReference type="STRING" id="1477437.SAMN05444682_102256"/>
<proteinExistence type="predicted"/>
<dbReference type="SUPFAM" id="SSF51445">
    <property type="entry name" value="(Trans)glycosidases"/>
    <property type="match status" value="1"/>
</dbReference>
<dbReference type="RefSeq" id="WP_090624978.1">
    <property type="nucleotide sequence ID" value="NZ_FOQO01000002.1"/>
</dbReference>
<evidence type="ECO:0000256" key="1">
    <source>
        <dbReference type="SAM" id="SignalP"/>
    </source>
</evidence>
<dbReference type="Gene3D" id="3.20.20.80">
    <property type="entry name" value="Glycosidases"/>
    <property type="match status" value="1"/>
</dbReference>
<feature type="chain" id="PRO_5011589507" evidence="1">
    <location>
        <begin position="22"/>
        <end position="739"/>
    </location>
</feature>
<accession>A0A1I3FC17</accession>
<organism evidence="2 3">
    <name type="scientific">Parapedobacter indicus</name>
    <dbReference type="NCBI Taxonomy" id="1477437"/>
    <lineage>
        <taxon>Bacteria</taxon>
        <taxon>Pseudomonadati</taxon>
        <taxon>Bacteroidota</taxon>
        <taxon>Sphingobacteriia</taxon>
        <taxon>Sphingobacteriales</taxon>
        <taxon>Sphingobacteriaceae</taxon>
        <taxon>Parapedobacter</taxon>
    </lineage>
</organism>
<dbReference type="OrthoDB" id="9809937at2"/>
<reference evidence="2 3" key="1">
    <citation type="submission" date="2016-10" db="EMBL/GenBank/DDBJ databases">
        <authorList>
            <person name="de Groot N.N."/>
        </authorList>
    </citation>
    <scope>NUCLEOTIDE SEQUENCE [LARGE SCALE GENOMIC DNA]</scope>
    <source>
        <strain evidence="2 3">RK1</strain>
    </source>
</reference>
<dbReference type="InterPro" id="IPR017853">
    <property type="entry name" value="GH"/>
</dbReference>
<evidence type="ECO:0000313" key="3">
    <source>
        <dbReference type="Proteomes" id="UP000198670"/>
    </source>
</evidence>
<dbReference type="Proteomes" id="UP000198670">
    <property type="component" value="Unassembled WGS sequence"/>
</dbReference>
<keyword evidence="1" id="KW-0732">Signal</keyword>
<dbReference type="EMBL" id="FOQO01000002">
    <property type="protein sequence ID" value="SFI08737.1"/>
    <property type="molecule type" value="Genomic_DNA"/>
</dbReference>
<dbReference type="AlphaFoldDB" id="A0A1I3FC17"/>